<accession>A0ABR3Q913</accession>
<dbReference type="SUPFAM" id="SSF161084">
    <property type="entry name" value="MAPEG domain-like"/>
    <property type="match status" value="1"/>
</dbReference>
<keyword evidence="3" id="KW-1133">Transmembrane helix</keyword>
<gene>
    <name evidence="5" type="ORF">Q8F55_002169</name>
</gene>
<dbReference type="PANTHER" id="PTHR35371">
    <property type="entry name" value="INNER MEMBRANE PROTEIN"/>
    <property type="match status" value="1"/>
</dbReference>
<reference evidence="5 6" key="1">
    <citation type="submission" date="2023-08" db="EMBL/GenBank/DDBJ databases">
        <title>Annotated Genome Sequence of Vanrija albida AlHP1.</title>
        <authorList>
            <person name="Herzog R."/>
        </authorList>
    </citation>
    <scope>NUCLEOTIDE SEQUENCE [LARGE SCALE GENOMIC DNA]</scope>
    <source>
        <strain evidence="5 6">AlHP1</strain>
    </source>
</reference>
<dbReference type="PANTHER" id="PTHR35371:SF1">
    <property type="entry name" value="BLR7753 PROTEIN"/>
    <property type="match status" value="1"/>
</dbReference>
<dbReference type="InterPro" id="IPR001129">
    <property type="entry name" value="Membr-assoc_MAPEG"/>
</dbReference>
<proteinExistence type="predicted"/>
<dbReference type="Proteomes" id="UP001565368">
    <property type="component" value="Unassembled WGS sequence"/>
</dbReference>
<keyword evidence="6" id="KW-1185">Reference proteome</keyword>
<evidence type="ECO:0000256" key="1">
    <source>
        <dbReference type="ARBA" id="ARBA00004370"/>
    </source>
</evidence>
<keyword evidence="4" id="KW-0472">Membrane</keyword>
<dbReference type="InterPro" id="IPR023352">
    <property type="entry name" value="MAPEG-like_dom_sf"/>
</dbReference>
<evidence type="ECO:0000256" key="4">
    <source>
        <dbReference type="ARBA" id="ARBA00023136"/>
    </source>
</evidence>
<dbReference type="GeneID" id="95983212"/>
<evidence type="ECO:0000256" key="2">
    <source>
        <dbReference type="ARBA" id="ARBA00022692"/>
    </source>
</evidence>
<comment type="caution">
    <text evidence="5">The sequence shown here is derived from an EMBL/GenBank/DDBJ whole genome shotgun (WGS) entry which is preliminary data.</text>
</comment>
<evidence type="ECO:0000313" key="6">
    <source>
        <dbReference type="Proteomes" id="UP001565368"/>
    </source>
</evidence>
<dbReference type="Gene3D" id="1.20.120.550">
    <property type="entry name" value="Membrane associated eicosanoid/glutathione metabolism-like domain"/>
    <property type="match status" value="1"/>
</dbReference>
<dbReference type="EMBL" id="JBBXJM010000002">
    <property type="protein sequence ID" value="KAL1411218.1"/>
    <property type="molecule type" value="Genomic_DNA"/>
</dbReference>
<organism evidence="5 6">
    <name type="scientific">Vanrija albida</name>
    <dbReference type="NCBI Taxonomy" id="181172"/>
    <lineage>
        <taxon>Eukaryota</taxon>
        <taxon>Fungi</taxon>
        <taxon>Dikarya</taxon>
        <taxon>Basidiomycota</taxon>
        <taxon>Agaricomycotina</taxon>
        <taxon>Tremellomycetes</taxon>
        <taxon>Trichosporonales</taxon>
        <taxon>Trichosporonaceae</taxon>
        <taxon>Vanrija</taxon>
    </lineage>
</organism>
<evidence type="ECO:0000256" key="3">
    <source>
        <dbReference type="ARBA" id="ARBA00022989"/>
    </source>
</evidence>
<sequence>MSVLEVFTNPTTYNASYQLLVLVWAQAHLLSSPRPAFLRLGIRDNANPRCTIDVIEREGKVPPAKIARIKRIIAAHQNSLDGLPLITAAILAGNQAGLSPAWLNGAAVSYFLLRLVFVRLYKNIASGPTSYARSVVWWLSNCMSNPRRPHSHPVVGIVTLFKAGNAINAK</sequence>
<comment type="subcellular location">
    <subcellularLocation>
        <location evidence="1">Membrane</location>
    </subcellularLocation>
</comment>
<protein>
    <submittedName>
        <fullName evidence="5">Uncharacterized protein</fullName>
    </submittedName>
</protein>
<keyword evidence="2" id="KW-0812">Transmembrane</keyword>
<evidence type="ECO:0000313" key="5">
    <source>
        <dbReference type="EMBL" id="KAL1411218.1"/>
    </source>
</evidence>
<dbReference type="RefSeq" id="XP_069211162.1">
    <property type="nucleotide sequence ID" value="XM_069350776.1"/>
</dbReference>
<name>A0ABR3Q913_9TREE</name>
<dbReference type="Pfam" id="PF01124">
    <property type="entry name" value="MAPEG"/>
    <property type="match status" value="1"/>
</dbReference>